<dbReference type="AlphaFoldDB" id="X1S175"/>
<name>X1S175_9ZZZZ</name>
<evidence type="ECO:0000259" key="1">
    <source>
        <dbReference type="Pfam" id="PF04492"/>
    </source>
</evidence>
<dbReference type="InterPro" id="IPR006497">
    <property type="entry name" value="Phage_lambda_VrpO_N"/>
</dbReference>
<protein>
    <recommendedName>
        <fullName evidence="1">Bacteriophage lambda Replication protein O N-terminal domain-containing protein</fullName>
    </recommendedName>
</protein>
<feature type="domain" description="Bacteriophage lambda Replication protein O N-terminal" evidence="1">
    <location>
        <begin position="5"/>
        <end position="74"/>
    </location>
</feature>
<proteinExistence type="predicted"/>
<dbReference type="Gene3D" id="1.10.10.10">
    <property type="entry name" value="Winged helix-like DNA-binding domain superfamily/Winged helix DNA-binding domain"/>
    <property type="match status" value="1"/>
</dbReference>
<comment type="caution">
    <text evidence="2">The sequence shown here is derived from an EMBL/GenBank/DDBJ whole genome shotgun (WGS) entry which is preliminary data.</text>
</comment>
<organism evidence="2">
    <name type="scientific">marine sediment metagenome</name>
    <dbReference type="NCBI Taxonomy" id="412755"/>
    <lineage>
        <taxon>unclassified sequences</taxon>
        <taxon>metagenomes</taxon>
        <taxon>ecological metagenomes</taxon>
    </lineage>
</organism>
<dbReference type="GO" id="GO:0006260">
    <property type="term" value="P:DNA replication"/>
    <property type="evidence" value="ECO:0007669"/>
    <property type="project" value="InterPro"/>
</dbReference>
<dbReference type="InterPro" id="IPR036388">
    <property type="entry name" value="WH-like_DNA-bd_sf"/>
</dbReference>
<dbReference type="Pfam" id="PF04492">
    <property type="entry name" value="Phage_rep_O"/>
    <property type="match status" value="1"/>
</dbReference>
<dbReference type="NCBIfam" id="TIGR01610">
    <property type="entry name" value="phage_O_Nterm"/>
    <property type="match status" value="1"/>
</dbReference>
<accession>X1S175</accession>
<dbReference type="EMBL" id="BARW01010028">
    <property type="protein sequence ID" value="GAI86633.1"/>
    <property type="molecule type" value="Genomic_DNA"/>
</dbReference>
<gene>
    <name evidence="2" type="ORF">S12H4_19927</name>
</gene>
<sequence>MAKPQSEDRFTQIPNEELEKLARMHLRPNQWQVLLVIIRKTYGFHKKVDYIANKQIEEATILGKAVVSRCLKGLSVNPRP</sequence>
<evidence type="ECO:0000313" key="2">
    <source>
        <dbReference type="EMBL" id="GAI86633.1"/>
    </source>
</evidence>
<reference evidence="2" key="1">
    <citation type="journal article" date="2014" name="Front. Microbiol.">
        <title>High frequency of phylogenetically diverse reductive dehalogenase-homologous genes in deep subseafloor sedimentary metagenomes.</title>
        <authorList>
            <person name="Kawai M."/>
            <person name="Futagami T."/>
            <person name="Toyoda A."/>
            <person name="Takaki Y."/>
            <person name="Nishi S."/>
            <person name="Hori S."/>
            <person name="Arai W."/>
            <person name="Tsubouchi T."/>
            <person name="Morono Y."/>
            <person name="Uchiyama I."/>
            <person name="Ito T."/>
            <person name="Fujiyama A."/>
            <person name="Inagaki F."/>
            <person name="Takami H."/>
        </authorList>
    </citation>
    <scope>NUCLEOTIDE SEQUENCE</scope>
    <source>
        <strain evidence="2">Expedition CK06-06</strain>
    </source>
</reference>